<keyword evidence="3" id="KW-1185">Reference proteome</keyword>
<dbReference type="SUPFAM" id="SSF53474">
    <property type="entry name" value="alpha/beta-Hydrolases"/>
    <property type="match status" value="1"/>
</dbReference>
<dbReference type="OrthoDB" id="9806902at2"/>
<proteinExistence type="predicted"/>
<dbReference type="InterPro" id="IPR022742">
    <property type="entry name" value="Hydrolase_4"/>
</dbReference>
<evidence type="ECO:0000313" key="3">
    <source>
        <dbReference type="Proteomes" id="UP000316092"/>
    </source>
</evidence>
<dbReference type="InterPro" id="IPR051044">
    <property type="entry name" value="MAG_DAG_Lipase"/>
</dbReference>
<evidence type="ECO:0000259" key="1">
    <source>
        <dbReference type="Pfam" id="PF12146"/>
    </source>
</evidence>
<dbReference type="Proteomes" id="UP000316092">
    <property type="component" value="Unassembled WGS sequence"/>
</dbReference>
<dbReference type="EMBL" id="VKDB01000003">
    <property type="protein sequence ID" value="TSA87133.1"/>
    <property type="molecule type" value="Genomic_DNA"/>
</dbReference>
<accession>A0A553V3R5</accession>
<dbReference type="PANTHER" id="PTHR11614">
    <property type="entry name" value="PHOSPHOLIPASE-RELATED"/>
    <property type="match status" value="1"/>
</dbReference>
<protein>
    <submittedName>
        <fullName evidence="2">Lysophospholipase</fullName>
    </submittedName>
</protein>
<gene>
    <name evidence="2" type="ORF">FNU79_04370</name>
</gene>
<dbReference type="InterPro" id="IPR029058">
    <property type="entry name" value="AB_hydrolase_fold"/>
</dbReference>
<evidence type="ECO:0000313" key="2">
    <source>
        <dbReference type="EMBL" id="TSA87133.1"/>
    </source>
</evidence>
<dbReference type="RefSeq" id="WP_143719686.1">
    <property type="nucleotide sequence ID" value="NZ_VKDB01000003.1"/>
</dbReference>
<organism evidence="2 3">
    <name type="scientific">Deinococcus detaillensis</name>
    <dbReference type="NCBI Taxonomy" id="2592048"/>
    <lineage>
        <taxon>Bacteria</taxon>
        <taxon>Thermotogati</taxon>
        <taxon>Deinococcota</taxon>
        <taxon>Deinococci</taxon>
        <taxon>Deinococcales</taxon>
        <taxon>Deinococcaceae</taxon>
        <taxon>Deinococcus</taxon>
    </lineage>
</organism>
<dbReference type="Pfam" id="PF12146">
    <property type="entry name" value="Hydrolase_4"/>
    <property type="match status" value="1"/>
</dbReference>
<dbReference type="AlphaFoldDB" id="A0A553V3R5"/>
<name>A0A553V3R5_9DEIO</name>
<reference evidence="2 3" key="1">
    <citation type="submission" date="2019-07" db="EMBL/GenBank/DDBJ databases">
        <title>Deinococcus detaillus sp. nov., isolated from humus soil in Antarctica.</title>
        <authorList>
            <person name="Zhang K."/>
        </authorList>
    </citation>
    <scope>NUCLEOTIDE SEQUENCE [LARGE SCALE GENOMIC DNA]</scope>
    <source>
        <strain evidence="2 3">H1</strain>
    </source>
</reference>
<sequence length="289" mass="30890">MSQPALPASAQPWPFASGGPSLHGAVFAAPNERAAVLLTHGYAEHLGRYSRVIAALNQMGVSVYTYDQRGHGQSPGARAVVDMDVLVGDHLRVREALQGLQVPLIAFGHSMGGLITAASVLRDPRGLAGVILSSPLLLVGEDESAILKALSGVLGRFFPSLPVTVLESGGLSRLPEEVSAYDNDPQVYRGKVPALTAASMLRLSRQISAEYPQWRLPTLVLHGTADRLADVRGSQRFAQAAGTARTPRPAIDYLEVEGGYHELFNDTVQTEVTAKMLAWVEHLLASQES</sequence>
<comment type="caution">
    <text evidence="2">The sequence shown here is derived from an EMBL/GenBank/DDBJ whole genome shotgun (WGS) entry which is preliminary data.</text>
</comment>
<dbReference type="Gene3D" id="3.40.50.1820">
    <property type="entry name" value="alpha/beta hydrolase"/>
    <property type="match status" value="1"/>
</dbReference>
<feature type="domain" description="Serine aminopeptidase S33" evidence="1">
    <location>
        <begin position="31"/>
        <end position="267"/>
    </location>
</feature>